<dbReference type="PANTHER" id="PTHR48165">
    <property type="entry name" value="BNAC03G44900D PROTEIN"/>
    <property type="match status" value="1"/>
</dbReference>
<evidence type="ECO:0000313" key="1">
    <source>
        <dbReference type="EMBL" id="KAJ4975139.1"/>
    </source>
</evidence>
<dbReference type="AlphaFoldDB" id="A0A9Q0KR67"/>
<name>A0A9Q0KR67_9MAGN</name>
<proteinExistence type="predicted"/>
<evidence type="ECO:0000313" key="2">
    <source>
        <dbReference type="Proteomes" id="UP001141806"/>
    </source>
</evidence>
<dbReference type="EMBL" id="JAMYWD010000003">
    <property type="protein sequence ID" value="KAJ4975139.1"/>
    <property type="molecule type" value="Genomic_DNA"/>
</dbReference>
<comment type="caution">
    <text evidence="1">The sequence shown here is derived from an EMBL/GenBank/DDBJ whole genome shotgun (WGS) entry which is preliminary data.</text>
</comment>
<accession>A0A9Q0KR67</accession>
<reference evidence="1" key="1">
    <citation type="journal article" date="2023" name="Plant J.">
        <title>The genome of the king protea, Protea cynaroides.</title>
        <authorList>
            <person name="Chang J."/>
            <person name="Duong T.A."/>
            <person name="Schoeman C."/>
            <person name="Ma X."/>
            <person name="Roodt D."/>
            <person name="Barker N."/>
            <person name="Li Z."/>
            <person name="Van de Peer Y."/>
            <person name="Mizrachi E."/>
        </authorList>
    </citation>
    <scope>NUCLEOTIDE SEQUENCE</scope>
    <source>
        <tissue evidence="1">Young leaves</tissue>
    </source>
</reference>
<gene>
    <name evidence="1" type="ORF">NE237_000245</name>
</gene>
<organism evidence="1 2">
    <name type="scientific">Protea cynaroides</name>
    <dbReference type="NCBI Taxonomy" id="273540"/>
    <lineage>
        <taxon>Eukaryota</taxon>
        <taxon>Viridiplantae</taxon>
        <taxon>Streptophyta</taxon>
        <taxon>Embryophyta</taxon>
        <taxon>Tracheophyta</taxon>
        <taxon>Spermatophyta</taxon>
        <taxon>Magnoliopsida</taxon>
        <taxon>Proteales</taxon>
        <taxon>Proteaceae</taxon>
        <taxon>Protea</taxon>
    </lineage>
</organism>
<protein>
    <submittedName>
        <fullName evidence="1">Uncharacterized protein</fullName>
    </submittedName>
</protein>
<dbReference type="PANTHER" id="PTHR48165:SF1">
    <property type="entry name" value="TRANSMEMBRANE PROTEIN"/>
    <property type="match status" value="1"/>
</dbReference>
<dbReference type="OrthoDB" id="1857384at2759"/>
<sequence>MWHLLTTMKRSLWNMKKSARVADENMVADGVDGAELPAILARADTVRDHRSRQQNGLSILYSVIRAPLSLISCISNPSVNGADGVWVSGEFTARMSEINHLMVNEGMRYAILM</sequence>
<dbReference type="Proteomes" id="UP001141806">
    <property type="component" value="Unassembled WGS sequence"/>
</dbReference>
<keyword evidence="2" id="KW-1185">Reference proteome</keyword>